<keyword evidence="2" id="KW-1185">Reference proteome</keyword>
<protein>
    <submittedName>
        <fullName evidence="1">Uncharacterized protein</fullName>
    </submittedName>
</protein>
<comment type="caution">
    <text evidence="1">The sequence shown here is derived from an EMBL/GenBank/DDBJ whole genome shotgun (WGS) entry which is preliminary data.</text>
</comment>
<dbReference type="Proteomes" id="UP000568839">
    <property type="component" value="Unassembled WGS sequence"/>
</dbReference>
<evidence type="ECO:0000313" key="2">
    <source>
        <dbReference type="Proteomes" id="UP000568839"/>
    </source>
</evidence>
<proteinExistence type="predicted"/>
<evidence type="ECO:0000313" key="1">
    <source>
        <dbReference type="EMBL" id="MBB6449620.1"/>
    </source>
</evidence>
<sequence>MQDEEEVRKRCFPDLSNNLYKSFVSHGTNGTCSNCNLKAKSGVTYAGVMKRLFSNKNFFRFI</sequence>
<organism evidence="1 2">
    <name type="scientific">Geomicrobium halophilum</name>
    <dbReference type="NCBI Taxonomy" id="549000"/>
    <lineage>
        <taxon>Bacteria</taxon>
        <taxon>Bacillati</taxon>
        <taxon>Bacillota</taxon>
        <taxon>Bacilli</taxon>
        <taxon>Bacillales</taxon>
        <taxon>Geomicrobium</taxon>
    </lineage>
</organism>
<accession>A0A841PLH8</accession>
<dbReference type="AlphaFoldDB" id="A0A841PLH8"/>
<gene>
    <name evidence="1" type="ORF">HNR44_001598</name>
</gene>
<name>A0A841PLH8_9BACL</name>
<dbReference type="EMBL" id="JACHHJ010000002">
    <property type="protein sequence ID" value="MBB6449620.1"/>
    <property type="molecule type" value="Genomic_DNA"/>
</dbReference>
<reference evidence="1 2" key="1">
    <citation type="submission" date="2020-08" db="EMBL/GenBank/DDBJ databases">
        <title>Genomic Encyclopedia of Type Strains, Phase IV (KMG-IV): sequencing the most valuable type-strain genomes for metagenomic binning, comparative biology and taxonomic classification.</title>
        <authorList>
            <person name="Goeker M."/>
        </authorList>
    </citation>
    <scope>NUCLEOTIDE SEQUENCE [LARGE SCALE GENOMIC DNA]</scope>
    <source>
        <strain evidence="1 2">DSM 21769</strain>
    </source>
</reference>